<dbReference type="AlphaFoldDB" id="A0A1J1IDH6"/>
<gene>
    <name evidence="1" type="ORF">CLUMA_CG011697</name>
</gene>
<evidence type="ECO:0000313" key="2">
    <source>
        <dbReference type="Proteomes" id="UP000183832"/>
    </source>
</evidence>
<keyword evidence="2" id="KW-1185">Reference proteome</keyword>
<organism evidence="1 2">
    <name type="scientific">Clunio marinus</name>
    <dbReference type="NCBI Taxonomy" id="568069"/>
    <lineage>
        <taxon>Eukaryota</taxon>
        <taxon>Metazoa</taxon>
        <taxon>Ecdysozoa</taxon>
        <taxon>Arthropoda</taxon>
        <taxon>Hexapoda</taxon>
        <taxon>Insecta</taxon>
        <taxon>Pterygota</taxon>
        <taxon>Neoptera</taxon>
        <taxon>Endopterygota</taxon>
        <taxon>Diptera</taxon>
        <taxon>Nematocera</taxon>
        <taxon>Chironomoidea</taxon>
        <taxon>Chironomidae</taxon>
        <taxon>Clunio</taxon>
    </lineage>
</organism>
<protein>
    <submittedName>
        <fullName evidence="1">CLUMA_CG011697, isoform A</fullName>
    </submittedName>
</protein>
<reference evidence="1 2" key="1">
    <citation type="submission" date="2015-04" db="EMBL/GenBank/DDBJ databases">
        <authorList>
            <person name="Syromyatnikov M.Y."/>
            <person name="Popov V.N."/>
        </authorList>
    </citation>
    <scope>NUCLEOTIDE SEQUENCE [LARGE SCALE GENOMIC DNA]</scope>
</reference>
<accession>A0A1J1IDH6</accession>
<proteinExistence type="predicted"/>
<dbReference type="Proteomes" id="UP000183832">
    <property type="component" value="Unassembled WGS sequence"/>
</dbReference>
<evidence type="ECO:0000313" key="1">
    <source>
        <dbReference type="EMBL" id="CRK98335.1"/>
    </source>
</evidence>
<sequence length="64" mass="7428">MPESELEVDVIAEEVSCTQLKLWKQLRELQFQSAKVPSLKSRFVFLQANCNQTLAPLSYRITRD</sequence>
<name>A0A1J1IDH6_9DIPT</name>
<dbReference type="EMBL" id="CVRI01000047">
    <property type="protein sequence ID" value="CRK98335.1"/>
    <property type="molecule type" value="Genomic_DNA"/>
</dbReference>